<feature type="compositionally biased region" description="Polar residues" evidence="5">
    <location>
        <begin position="876"/>
        <end position="892"/>
    </location>
</feature>
<reference evidence="7" key="1">
    <citation type="journal article" date="2023" name="Mol. Phylogenet. Evol.">
        <title>Genome-scale phylogeny and comparative genomics of the fungal order Sordariales.</title>
        <authorList>
            <person name="Hensen N."/>
            <person name="Bonometti L."/>
            <person name="Westerberg I."/>
            <person name="Brannstrom I.O."/>
            <person name="Guillou S."/>
            <person name="Cros-Aarteil S."/>
            <person name="Calhoun S."/>
            <person name="Haridas S."/>
            <person name="Kuo A."/>
            <person name="Mondo S."/>
            <person name="Pangilinan J."/>
            <person name="Riley R."/>
            <person name="LaButti K."/>
            <person name="Andreopoulos B."/>
            <person name="Lipzen A."/>
            <person name="Chen C."/>
            <person name="Yan M."/>
            <person name="Daum C."/>
            <person name="Ng V."/>
            <person name="Clum A."/>
            <person name="Steindorff A."/>
            <person name="Ohm R.A."/>
            <person name="Martin F."/>
            <person name="Silar P."/>
            <person name="Natvig D.O."/>
            <person name="Lalanne C."/>
            <person name="Gautier V."/>
            <person name="Ament-Velasquez S.L."/>
            <person name="Kruys A."/>
            <person name="Hutchinson M.I."/>
            <person name="Powell A.J."/>
            <person name="Barry K."/>
            <person name="Miller A.N."/>
            <person name="Grigoriev I.V."/>
            <person name="Debuchy R."/>
            <person name="Gladieux P."/>
            <person name="Hiltunen Thoren M."/>
            <person name="Johannesson H."/>
        </authorList>
    </citation>
    <scope>NUCLEOTIDE SEQUENCE</scope>
    <source>
        <strain evidence="7">CBS 508.74</strain>
    </source>
</reference>
<feature type="compositionally biased region" description="Polar residues" evidence="5">
    <location>
        <begin position="510"/>
        <end position="526"/>
    </location>
</feature>
<dbReference type="PANTHER" id="PTHR13430:SF4">
    <property type="entry name" value="AUTOPHAGY-RELATED PROTEIN 13"/>
    <property type="match status" value="1"/>
</dbReference>
<evidence type="ECO:0000256" key="5">
    <source>
        <dbReference type="SAM" id="MobiDB-lite"/>
    </source>
</evidence>
<dbReference type="InterPro" id="IPR040182">
    <property type="entry name" value="ATG13"/>
</dbReference>
<organism evidence="7 8">
    <name type="scientific">Canariomyces notabilis</name>
    <dbReference type="NCBI Taxonomy" id="2074819"/>
    <lineage>
        <taxon>Eukaryota</taxon>
        <taxon>Fungi</taxon>
        <taxon>Dikarya</taxon>
        <taxon>Ascomycota</taxon>
        <taxon>Pezizomycotina</taxon>
        <taxon>Sordariomycetes</taxon>
        <taxon>Sordariomycetidae</taxon>
        <taxon>Sordariales</taxon>
        <taxon>Chaetomiaceae</taxon>
        <taxon>Canariomyces</taxon>
    </lineage>
</organism>
<dbReference type="Gene3D" id="3.30.900.10">
    <property type="entry name" value="HORMA domain"/>
    <property type="match status" value="1"/>
</dbReference>
<dbReference type="AlphaFoldDB" id="A0AAN6QJD3"/>
<evidence type="ECO:0000313" key="7">
    <source>
        <dbReference type="EMBL" id="KAK4110988.1"/>
    </source>
</evidence>
<dbReference type="RefSeq" id="XP_064668558.1">
    <property type="nucleotide sequence ID" value="XM_064817904.1"/>
</dbReference>
<feature type="compositionally biased region" description="Low complexity" evidence="5">
    <location>
        <begin position="731"/>
        <end position="743"/>
    </location>
</feature>
<feature type="region of interest" description="Disordered" evidence="5">
    <location>
        <begin position="1"/>
        <end position="59"/>
    </location>
</feature>
<feature type="compositionally biased region" description="Polar residues" evidence="5">
    <location>
        <begin position="362"/>
        <end position="376"/>
    </location>
</feature>
<evidence type="ECO:0000256" key="1">
    <source>
        <dbReference type="ARBA" id="ARBA00005246"/>
    </source>
</evidence>
<feature type="domain" description="Autophagy-related protein 13 N-terminal" evidence="6">
    <location>
        <begin position="70"/>
        <end position="310"/>
    </location>
</feature>
<feature type="compositionally biased region" description="Pro residues" evidence="5">
    <location>
        <begin position="415"/>
        <end position="428"/>
    </location>
</feature>
<feature type="region of interest" description="Disordered" evidence="5">
    <location>
        <begin position="822"/>
        <end position="976"/>
    </location>
</feature>
<dbReference type="GO" id="GO:0034727">
    <property type="term" value="P:piecemeal microautophagy of the nucleus"/>
    <property type="evidence" value="ECO:0007669"/>
    <property type="project" value="TreeGrafter"/>
</dbReference>
<keyword evidence="3 4" id="KW-0072">Autophagy</keyword>
<evidence type="ECO:0000313" key="8">
    <source>
        <dbReference type="Proteomes" id="UP001302812"/>
    </source>
</evidence>
<dbReference type="GO" id="GO:0005829">
    <property type="term" value="C:cytosol"/>
    <property type="evidence" value="ECO:0007669"/>
    <property type="project" value="TreeGrafter"/>
</dbReference>
<feature type="compositionally biased region" description="Low complexity" evidence="5">
    <location>
        <begin position="546"/>
        <end position="558"/>
    </location>
</feature>
<dbReference type="GO" id="GO:0000423">
    <property type="term" value="P:mitophagy"/>
    <property type="evidence" value="ECO:0007669"/>
    <property type="project" value="TreeGrafter"/>
</dbReference>
<sequence length="976" mass="104766">MHQQSRHPPRVSSPASSPQTNPARTNNQRDRGRAGLETAAEDGAPGGSDGYDAAGTGPSRESIKKLDQIIQNFYYKAAVLILQSRLNLPPAGGKRGDGKKTNKWFSIDTDDIDDFRDELRVYKTSGSFENRPPPMIIETYIDASALSTSQTLVILDENGKRWDVLEALNSSESSDDSPRRRQSQKRNTEIILERWRVELKCLPNLGRDEFGPSLPTIYKRSIVFFRSLFVTTRIMPCWKYSQQALAKGVHPALEVKCRVLSSELEYTTYDPLRQPLHDGRDAVTEYVFTDLEVPVGRFYASVMYRNDCNFRVDDSESLLSSRFMGVDENFFKPSIPPRREHGHGRSDSYAEPGSLPSHRQNRGAQEPQQTYGSLSTFHGPGALGTSPITALRAVRPIGSDTSSPSASTSTSMEQPEPPHSLPIRPPARPTLRTYETANRRPSVSFQPFKAGSLSGSPRIPDLEAPASPQSLTRPSALSALSRPGNRSSLTAGMAASLRGPGTATAPQDIPTVTGSPKPTGRYSSSFTHRRGRPSFGGQSKGDDDQASSGKQSLSSSAQPGSGLLAEAGGVASSGSFVTDDDNISEFLKALDSRKTLKSFEPNKKGETSASKRTAAQLSRFQLMRESNNALTDSMTSSMQLQRSSSSSSRQLTNVPSMVNPASVSVASSPGKPLSPHTPHTPAIPSRLSENSIIDYQAPGGHQQHPHHHQSNNPEIVATEEEAEDDDETPMTTQQGGATGGTTAIDIPLPLSPRLLHAGAGMTTNRRASSVHRSLAGEVDDSYASQPQRSASVEAASAGDREVPTLSALLAYQHQHKRDADLDLDLQGRGGRSSARPDAPGGNGDGDDDGDNDGGNTSGGGGAGSGARIGSGLTGAGEQQRNTGDTGASTSSRGMVGRRYPSVRSSFRRPGSFGSHAGRTGVYGGSVEGADEEPLLFAMSELERDSRRSLEEGSRQNQGQGEQGDKFEPRGVLRKGW</sequence>
<dbReference type="Gene3D" id="6.10.140.1900">
    <property type="match status" value="1"/>
</dbReference>
<keyword evidence="8" id="KW-1185">Reference proteome</keyword>
<dbReference type="PANTHER" id="PTHR13430">
    <property type="match status" value="1"/>
</dbReference>
<feature type="compositionally biased region" description="Polar residues" evidence="5">
    <location>
        <begin position="13"/>
        <end position="26"/>
    </location>
</feature>
<evidence type="ECO:0000256" key="3">
    <source>
        <dbReference type="ARBA" id="ARBA00023006"/>
    </source>
</evidence>
<evidence type="ECO:0000259" key="6">
    <source>
        <dbReference type="Pfam" id="PF10033"/>
    </source>
</evidence>
<feature type="compositionally biased region" description="Gly residues" evidence="5">
    <location>
        <begin position="855"/>
        <end position="874"/>
    </location>
</feature>
<dbReference type="Pfam" id="PF10033">
    <property type="entry name" value="ATG13"/>
    <property type="match status" value="1"/>
</dbReference>
<evidence type="ECO:0000256" key="4">
    <source>
        <dbReference type="RuleBase" id="RU361214"/>
    </source>
</evidence>
<feature type="region of interest" description="Disordered" evidence="5">
    <location>
        <begin position="631"/>
        <end position="687"/>
    </location>
</feature>
<dbReference type="Proteomes" id="UP001302812">
    <property type="component" value="Unassembled WGS sequence"/>
</dbReference>
<dbReference type="InterPro" id="IPR018731">
    <property type="entry name" value="Atg13_N"/>
</dbReference>
<gene>
    <name evidence="7" type="ORF">N656DRAFT_799699</name>
</gene>
<dbReference type="InterPro" id="IPR036570">
    <property type="entry name" value="HORMA_dom_sf"/>
</dbReference>
<dbReference type="EMBL" id="MU853348">
    <property type="protein sequence ID" value="KAK4110988.1"/>
    <property type="molecule type" value="Genomic_DNA"/>
</dbReference>
<dbReference type="GO" id="GO:1990316">
    <property type="term" value="C:Atg1/ULK1 kinase complex"/>
    <property type="evidence" value="ECO:0007669"/>
    <property type="project" value="InterPro"/>
</dbReference>
<proteinExistence type="inferred from homology"/>
<feature type="compositionally biased region" description="Polar residues" evidence="5">
    <location>
        <begin position="762"/>
        <end position="771"/>
    </location>
</feature>
<feature type="region of interest" description="Disordered" evidence="5">
    <location>
        <begin position="330"/>
        <end position="567"/>
    </location>
</feature>
<protein>
    <recommendedName>
        <fullName evidence="2 4">Autophagy-related protein 13</fullName>
    </recommendedName>
</protein>
<feature type="compositionally biased region" description="Low complexity" evidence="5">
    <location>
        <begin position="901"/>
        <end position="914"/>
    </location>
</feature>
<reference evidence="7" key="2">
    <citation type="submission" date="2023-05" db="EMBL/GenBank/DDBJ databases">
        <authorList>
            <consortium name="Lawrence Berkeley National Laboratory"/>
            <person name="Steindorff A."/>
            <person name="Hensen N."/>
            <person name="Bonometti L."/>
            <person name="Westerberg I."/>
            <person name="Brannstrom I.O."/>
            <person name="Guillou S."/>
            <person name="Cros-Aarteil S."/>
            <person name="Calhoun S."/>
            <person name="Haridas S."/>
            <person name="Kuo A."/>
            <person name="Mondo S."/>
            <person name="Pangilinan J."/>
            <person name="Riley R."/>
            <person name="Labutti K."/>
            <person name="Andreopoulos B."/>
            <person name="Lipzen A."/>
            <person name="Chen C."/>
            <person name="Yanf M."/>
            <person name="Daum C."/>
            <person name="Ng V."/>
            <person name="Clum A."/>
            <person name="Ohm R."/>
            <person name="Martin F."/>
            <person name="Silar P."/>
            <person name="Natvig D."/>
            <person name="Lalanne C."/>
            <person name="Gautier V."/>
            <person name="Ament-Velasquez S.L."/>
            <person name="Kruys A."/>
            <person name="Hutchinson M.I."/>
            <person name="Powell A.J."/>
            <person name="Barry K."/>
            <person name="Miller A.N."/>
            <person name="Grigoriev I.V."/>
            <person name="Debuchy R."/>
            <person name="Gladieux P."/>
            <person name="Thoren M.H."/>
            <person name="Johannesson H."/>
        </authorList>
    </citation>
    <scope>NUCLEOTIDE SEQUENCE</scope>
    <source>
        <strain evidence="7">CBS 508.74</strain>
    </source>
</reference>
<feature type="region of interest" description="Disordered" evidence="5">
    <location>
        <begin position="762"/>
        <end position="800"/>
    </location>
</feature>
<feature type="compositionally biased region" description="Basic and acidic residues" evidence="5">
    <location>
        <begin position="940"/>
        <end position="953"/>
    </location>
</feature>
<feature type="compositionally biased region" description="Low complexity" evidence="5">
    <location>
        <begin position="633"/>
        <end position="669"/>
    </location>
</feature>
<feature type="compositionally biased region" description="Acidic residues" evidence="5">
    <location>
        <begin position="718"/>
        <end position="728"/>
    </location>
</feature>
<comment type="caution">
    <text evidence="7">The sequence shown here is derived from an EMBL/GenBank/DDBJ whole genome shotgun (WGS) entry which is preliminary data.</text>
</comment>
<feature type="compositionally biased region" description="Basic and acidic residues" evidence="5">
    <location>
        <begin position="337"/>
        <end position="348"/>
    </location>
</feature>
<feature type="compositionally biased region" description="Low complexity" evidence="5">
    <location>
        <begin position="399"/>
        <end position="411"/>
    </location>
</feature>
<feature type="region of interest" description="Disordered" evidence="5">
    <location>
        <begin position="718"/>
        <end position="747"/>
    </location>
</feature>
<feature type="compositionally biased region" description="Polar residues" evidence="5">
    <location>
        <begin position="433"/>
        <end position="445"/>
    </location>
</feature>
<dbReference type="GeneID" id="89942029"/>
<accession>A0AAN6QJD3</accession>
<comment type="similarity">
    <text evidence="1 4">Belongs to the ATG13 family. Fungi subfamily.</text>
</comment>
<name>A0AAN6QJD3_9PEZI</name>
<dbReference type="GO" id="GO:0000407">
    <property type="term" value="C:phagophore assembly site"/>
    <property type="evidence" value="ECO:0007669"/>
    <property type="project" value="TreeGrafter"/>
</dbReference>
<dbReference type="GO" id="GO:0034497">
    <property type="term" value="P:protein localization to phagophore assembly site"/>
    <property type="evidence" value="ECO:0007669"/>
    <property type="project" value="TreeGrafter"/>
</dbReference>
<evidence type="ECO:0000256" key="2">
    <source>
        <dbReference type="ARBA" id="ARBA00013801"/>
    </source>
</evidence>